<keyword evidence="1" id="KW-0812">Transmembrane</keyword>
<comment type="caution">
    <text evidence="2">The sequence shown here is derived from an EMBL/GenBank/DDBJ whole genome shotgun (WGS) entry which is preliminary data.</text>
</comment>
<dbReference type="OrthoDB" id="3174319at2759"/>
<accession>A0A8H5HY54</accession>
<evidence type="ECO:0000256" key="1">
    <source>
        <dbReference type="SAM" id="Phobius"/>
    </source>
</evidence>
<feature type="transmembrane region" description="Helical" evidence="1">
    <location>
        <begin position="193"/>
        <end position="217"/>
    </location>
</feature>
<keyword evidence="3" id="KW-1185">Reference proteome</keyword>
<feature type="transmembrane region" description="Helical" evidence="1">
    <location>
        <begin position="238"/>
        <end position="260"/>
    </location>
</feature>
<sequence>MSIPISRMAPPVRADLITTMAIAVTSSPHYLDTAQDLAIRHDLIRIGCEFLFFGIHATLYITSTYLLFHKGLRLVRARIFLLLVTTVMFLASIGVIILDMMICLNQVQSYGLDSPTNKELSSQLILASNILMRVNFLLGDVIVVWRTWVVWPRNLIVRAVLAICMLGTIGAVFGNGVKSTLDSLRDTPASNTYSLVMTLPPLFTNLVATLLIALRVWDYRRNIKSSMRSATSTTKIERTLILLIESGLVYCAIWLLVLIAGFDVMTPASNTLILGLAVSLTGLYPTFIVIMVSLDKSHANTIFSGDSATMAISHSMHFHPEGTNDSGSGLGLESNVENMSPIFEKRKGSSSSEAIGENF</sequence>
<name>A0A8H5HY54_9AGAR</name>
<feature type="transmembrane region" description="Helical" evidence="1">
    <location>
        <begin position="155"/>
        <end position="173"/>
    </location>
</feature>
<reference evidence="2 3" key="1">
    <citation type="journal article" date="2020" name="ISME J.">
        <title>Uncovering the hidden diversity of litter-decomposition mechanisms in mushroom-forming fungi.</title>
        <authorList>
            <person name="Floudas D."/>
            <person name="Bentzer J."/>
            <person name="Ahren D."/>
            <person name="Johansson T."/>
            <person name="Persson P."/>
            <person name="Tunlid A."/>
        </authorList>
    </citation>
    <scope>NUCLEOTIDE SEQUENCE [LARGE SCALE GENOMIC DNA]</scope>
    <source>
        <strain evidence="2 3">CBS 406.79</strain>
    </source>
</reference>
<evidence type="ECO:0000313" key="2">
    <source>
        <dbReference type="EMBL" id="KAF5391593.1"/>
    </source>
</evidence>
<organism evidence="2 3">
    <name type="scientific">Collybiopsis confluens</name>
    <dbReference type="NCBI Taxonomy" id="2823264"/>
    <lineage>
        <taxon>Eukaryota</taxon>
        <taxon>Fungi</taxon>
        <taxon>Dikarya</taxon>
        <taxon>Basidiomycota</taxon>
        <taxon>Agaricomycotina</taxon>
        <taxon>Agaricomycetes</taxon>
        <taxon>Agaricomycetidae</taxon>
        <taxon>Agaricales</taxon>
        <taxon>Marasmiineae</taxon>
        <taxon>Omphalotaceae</taxon>
        <taxon>Collybiopsis</taxon>
    </lineage>
</organism>
<dbReference type="AlphaFoldDB" id="A0A8H5HY54"/>
<feature type="transmembrane region" description="Helical" evidence="1">
    <location>
        <begin position="43"/>
        <end position="68"/>
    </location>
</feature>
<evidence type="ECO:0000313" key="3">
    <source>
        <dbReference type="Proteomes" id="UP000518752"/>
    </source>
</evidence>
<dbReference type="Proteomes" id="UP000518752">
    <property type="component" value="Unassembled WGS sequence"/>
</dbReference>
<dbReference type="EMBL" id="JAACJN010000009">
    <property type="protein sequence ID" value="KAF5391593.1"/>
    <property type="molecule type" value="Genomic_DNA"/>
</dbReference>
<keyword evidence="1" id="KW-0472">Membrane</keyword>
<proteinExistence type="predicted"/>
<feature type="transmembrane region" description="Helical" evidence="1">
    <location>
        <begin position="80"/>
        <end position="102"/>
    </location>
</feature>
<protein>
    <submittedName>
        <fullName evidence="2">Uncharacterized protein</fullName>
    </submittedName>
</protein>
<gene>
    <name evidence="2" type="ORF">D9757_002544</name>
</gene>
<feature type="transmembrane region" description="Helical" evidence="1">
    <location>
        <begin position="272"/>
        <end position="294"/>
    </location>
</feature>
<keyword evidence="1" id="KW-1133">Transmembrane helix</keyword>